<evidence type="ECO:0000313" key="2">
    <source>
        <dbReference type="EMBL" id="QXV77403.1"/>
    </source>
</evidence>
<keyword evidence="3" id="KW-1185">Reference proteome</keyword>
<proteinExistence type="predicted"/>
<protein>
    <submittedName>
        <fullName evidence="2">Uncharacterized protein</fullName>
    </submittedName>
</protein>
<evidence type="ECO:0000256" key="1">
    <source>
        <dbReference type="SAM" id="MobiDB-lite"/>
    </source>
</evidence>
<reference evidence="2" key="1">
    <citation type="journal article" date="2021" name="PLoS Biol.">
        <title>Systematic exploration of Escherichia coli phage-host interactions with the BASEL phage collection.</title>
        <authorList>
            <person name="Maffei E."/>
            <person name="Shaidullina A."/>
            <person name="Burkolter M."/>
            <person name="Heyer Y."/>
            <person name="Estermann F."/>
            <person name="Druelle V."/>
            <person name="Sauer P."/>
            <person name="Willi L."/>
            <person name="Michaelis S."/>
            <person name="Hilbi H."/>
            <person name="Thaler D.S."/>
            <person name="Harms A."/>
        </authorList>
    </citation>
    <scope>NUCLEOTIDE SEQUENCE</scope>
    <source>
        <strain evidence="2">Bas08</strain>
    </source>
</reference>
<sequence>MQNMNQNGAGVTQFNGMRPRPNIEIGGVNWSLRRDATDSSMMFPHQKVNWLNAGCEPLGDGQIHYCWIMGVIAPNPGALERPVNVMYIGFHQQRIMIAPNSVTSSDLDRMHVYISDSSNFVGEFVGKFLGIEPEKPVAEREAISPWPNMPQQATQAEKVAENDEK</sequence>
<accession>A0AAE7VQM2</accession>
<dbReference type="Proteomes" id="UP000828851">
    <property type="component" value="Segment"/>
</dbReference>
<dbReference type="EMBL" id="MZ501059">
    <property type="protein sequence ID" value="QXV77403.1"/>
    <property type="molecule type" value="Genomic_DNA"/>
</dbReference>
<feature type="region of interest" description="Disordered" evidence="1">
    <location>
        <begin position="139"/>
        <end position="165"/>
    </location>
</feature>
<organism evidence="2 3">
    <name type="scientific">Escherichia phage DanielBernoulli</name>
    <dbReference type="NCBI Taxonomy" id="2851972"/>
    <lineage>
        <taxon>Viruses</taxon>
        <taxon>Duplodnaviria</taxon>
        <taxon>Heunggongvirae</taxon>
        <taxon>Uroviricota</taxon>
        <taxon>Caudoviricetes</taxon>
        <taxon>Drexlerviridae</taxon>
        <taxon>Tempevirinae</taxon>
        <taxon>Tlsvirus</taxon>
        <taxon>Tlsvirus danielbernouli</taxon>
    </lineage>
</organism>
<name>A0AAE7VQM2_9CAUD</name>
<evidence type="ECO:0000313" key="3">
    <source>
        <dbReference type="Proteomes" id="UP000828851"/>
    </source>
</evidence>
<gene>
    <name evidence="2" type="ORF">bas08_0028</name>
</gene>